<dbReference type="AlphaFoldDB" id="A0A3B0TB56"/>
<evidence type="ECO:0000313" key="1">
    <source>
        <dbReference type="EMBL" id="VAW15861.1"/>
    </source>
</evidence>
<organism evidence="1">
    <name type="scientific">hydrothermal vent metagenome</name>
    <dbReference type="NCBI Taxonomy" id="652676"/>
    <lineage>
        <taxon>unclassified sequences</taxon>
        <taxon>metagenomes</taxon>
        <taxon>ecological metagenomes</taxon>
    </lineage>
</organism>
<dbReference type="InterPro" id="IPR000246">
    <property type="entry name" value="Peptidase_T2"/>
</dbReference>
<dbReference type="FunFam" id="3.60.20.30:FF:000005">
    <property type="entry name" value="N(4)-(Beta-N-acetylglucosaminyl)-L-asparaginase"/>
    <property type="match status" value="1"/>
</dbReference>
<name>A0A3B0TB56_9ZZZZ</name>
<proteinExistence type="predicted"/>
<dbReference type="PANTHER" id="PTHR10188:SF6">
    <property type="entry name" value="N(4)-(BETA-N-ACETYLGLUCOSAMINYL)-L-ASPARAGINASE"/>
    <property type="match status" value="1"/>
</dbReference>
<dbReference type="CDD" id="cd04513">
    <property type="entry name" value="Glycosylasparaginase"/>
    <property type="match status" value="1"/>
</dbReference>
<dbReference type="GO" id="GO:0016811">
    <property type="term" value="F:hydrolase activity, acting on carbon-nitrogen (but not peptide) bonds, in linear amides"/>
    <property type="evidence" value="ECO:0007669"/>
    <property type="project" value="UniProtKB-ARBA"/>
</dbReference>
<accession>A0A3B0TB56</accession>
<dbReference type="InterPro" id="IPR029055">
    <property type="entry name" value="Ntn_hydrolases_N"/>
</dbReference>
<dbReference type="SUPFAM" id="SSF56235">
    <property type="entry name" value="N-terminal nucleophile aminohydrolases (Ntn hydrolases)"/>
    <property type="match status" value="1"/>
</dbReference>
<dbReference type="PANTHER" id="PTHR10188">
    <property type="entry name" value="L-ASPARAGINASE"/>
    <property type="match status" value="1"/>
</dbReference>
<dbReference type="Gene3D" id="3.60.20.30">
    <property type="entry name" value="(Glycosyl)asparaginase"/>
    <property type="match status" value="1"/>
</dbReference>
<reference evidence="1" key="1">
    <citation type="submission" date="2018-06" db="EMBL/GenBank/DDBJ databases">
        <authorList>
            <person name="Zhirakovskaya E."/>
        </authorList>
    </citation>
    <scope>NUCLEOTIDE SEQUENCE</scope>
</reference>
<dbReference type="EMBL" id="UOEP01000054">
    <property type="protein sequence ID" value="VAW15861.1"/>
    <property type="molecule type" value="Genomic_DNA"/>
</dbReference>
<dbReference type="GO" id="GO:0005737">
    <property type="term" value="C:cytoplasm"/>
    <property type="evidence" value="ECO:0007669"/>
    <property type="project" value="TreeGrafter"/>
</dbReference>
<gene>
    <name evidence="1" type="ORF">MNBD_BACTEROID01-871</name>
</gene>
<sequence>MAISRRKFVTNSTTALAGVALGRAALGNTVLNDVGNGNLPIVASTWKHGMAANRAAWGVLSKGGYALDAVEAGVRVPEGDPLVTSVGYGGIPDQTGKVSLDACIMDEKGQAGSVCFLQHIKHPVSVARLVMEKTPHVMLSGKGALKFALANGFKKENLLTPAMKKRWKEWKKTQEARDTINFENKSKDGHDTIGMLALDMKGRLCGACTTSGIPYKMFGRVGDSPIIGAGLFVDGRVGGAVATGQGELVMKTLGAFLVVEFMRNGYPPKEACLKAIQRITKQIPGYQKYQVGYIALNSKGEYGTFSIHPGFEYAIKTNGGDELKEAESFRKLL</sequence>
<protein>
    <submittedName>
        <fullName evidence="1">N4-(Beta-N-acetylglucosaminyl)-L-asparaginase, putative</fullName>
    </submittedName>
</protein>
<dbReference type="Pfam" id="PF01112">
    <property type="entry name" value="Asparaginase_2"/>
    <property type="match status" value="1"/>
</dbReference>